<proteinExistence type="predicted"/>
<keyword evidence="2" id="KW-0472">Membrane</keyword>
<keyword evidence="2" id="KW-1133">Transmembrane helix</keyword>
<feature type="region of interest" description="Disordered" evidence="1">
    <location>
        <begin position="254"/>
        <end position="286"/>
    </location>
</feature>
<dbReference type="AlphaFoldDB" id="A0A0W0FPN8"/>
<accession>A0A0W0FPN8</accession>
<feature type="region of interest" description="Disordered" evidence="1">
    <location>
        <begin position="56"/>
        <end position="90"/>
    </location>
</feature>
<sequence length="826" mass="93804">MPRATRLKKNNRGPATVVCPWCQNPNKLFWPGKSINSHIACCPAYKEVLAQNNIPKDAEEEGAGSKDPGEELELEDREQGSVDENMEGGHLGVEEFGNVNVGHIGEHADDASMDILDPNTIEEPDVPINPLRKTNTRTSRLPSRYHDFSLAMGYSFLADPIHHQPTPSPKPMEDMQEVESGSPKASQESNPMEQDHSNENDYFISQPNEFSIYHIHQYHRPSREPKYGIDNLADSRNFDVAPSFSRSLEAIYGKVTPEGDPSSSPSSHSPSHVIGLSHEGDTDSLQESQDLECYPSVEVPSNGESHISKNEVAVGPFQNSTIFRLMDWALNVCRVAKGAGAKIIDCLVHEVILAPEFNREHLLGFRFRQQEQIMDAYQSGVPDIELPPPEEDASEDKVSQHPSQASTESVTPLLPFVASDEWHTGHVDIPVPCARYKCKEDDVKIFRVNDIYYRNPLDVIQSEFADTTFHSLHLKLFKEFFRPSPNADVERVYGEMERDVMKRVPNDNEHEVVIAALMDASDSTLLANFGTASLWPGYSVLGNLSHYIRLKPSMHALNAILFVPSLPDSFQDFYKEHFERLAPDSVLRHCKRELIMLIWGLLFLNPDFIVAYLYGILMHCADDVIRLIFPQLFTHTADYVEKVILASIKFLAECPCLLCLVKKSQISQLGTKADMRHHENKPREDSAFQRDRVEMSRTLMYEKGYSVNNQTMNELLSKWSGLPHRNPFSKLLSMIDDNYYKLFCNDLMHEAAGRWNDAFKHLCRCLYALAKELIQRLNERYWQVPTFGNGTIRQFKNNVSELKKFAFRDFEDLLQVHGVSTSCTIS</sequence>
<dbReference type="EMBL" id="LATX01001775">
    <property type="protein sequence ID" value="KTB38181.1"/>
    <property type="molecule type" value="Genomic_DNA"/>
</dbReference>
<feature type="compositionally biased region" description="Polar residues" evidence="1">
    <location>
        <begin position="183"/>
        <end position="192"/>
    </location>
</feature>
<dbReference type="InterPro" id="IPR041078">
    <property type="entry name" value="Plavaka"/>
</dbReference>
<feature type="region of interest" description="Disordered" evidence="1">
    <location>
        <begin position="380"/>
        <end position="408"/>
    </location>
</feature>
<protein>
    <submittedName>
        <fullName evidence="3">Uncharacterized protein</fullName>
    </submittedName>
</protein>
<evidence type="ECO:0000313" key="4">
    <source>
        <dbReference type="Proteomes" id="UP000054988"/>
    </source>
</evidence>
<feature type="transmembrane region" description="Helical" evidence="2">
    <location>
        <begin position="594"/>
        <end position="617"/>
    </location>
</feature>
<comment type="caution">
    <text evidence="3">The sequence shown here is derived from an EMBL/GenBank/DDBJ whole genome shotgun (WGS) entry which is preliminary data.</text>
</comment>
<name>A0A0W0FPN8_MONRR</name>
<gene>
    <name evidence="3" type="ORF">WG66_9249</name>
</gene>
<keyword evidence="2" id="KW-0812">Transmembrane</keyword>
<evidence type="ECO:0000256" key="2">
    <source>
        <dbReference type="SAM" id="Phobius"/>
    </source>
</evidence>
<feature type="region of interest" description="Disordered" evidence="1">
    <location>
        <begin position="160"/>
        <end position="202"/>
    </location>
</feature>
<dbReference type="Proteomes" id="UP000054988">
    <property type="component" value="Unassembled WGS sequence"/>
</dbReference>
<dbReference type="Pfam" id="PF18759">
    <property type="entry name" value="Plavaka"/>
    <property type="match status" value="1"/>
</dbReference>
<reference evidence="3 4" key="1">
    <citation type="submission" date="2015-12" db="EMBL/GenBank/DDBJ databases">
        <title>Draft genome sequence of Moniliophthora roreri, the causal agent of frosty pod rot of cacao.</title>
        <authorList>
            <person name="Aime M.C."/>
            <person name="Diaz-Valderrama J.R."/>
            <person name="Kijpornyongpan T."/>
            <person name="Phillips-Mora W."/>
        </authorList>
    </citation>
    <scope>NUCLEOTIDE SEQUENCE [LARGE SCALE GENOMIC DNA]</scope>
    <source>
        <strain evidence="3 4">MCA 2952</strain>
    </source>
</reference>
<feature type="compositionally biased region" description="Low complexity" evidence="1">
    <location>
        <begin position="261"/>
        <end position="272"/>
    </location>
</feature>
<organism evidence="3 4">
    <name type="scientific">Moniliophthora roreri</name>
    <name type="common">Frosty pod rot fungus</name>
    <name type="synonym">Monilia roreri</name>
    <dbReference type="NCBI Taxonomy" id="221103"/>
    <lineage>
        <taxon>Eukaryota</taxon>
        <taxon>Fungi</taxon>
        <taxon>Dikarya</taxon>
        <taxon>Basidiomycota</taxon>
        <taxon>Agaricomycotina</taxon>
        <taxon>Agaricomycetes</taxon>
        <taxon>Agaricomycetidae</taxon>
        <taxon>Agaricales</taxon>
        <taxon>Marasmiineae</taxon>
        <taxon>Marasmiaceae</taxon>
        <taxon>Moniliophthora</taxon>
    </lineage>
</organism>
<evidence type="ECO:0000256" key="1">
    <source>
        <dbReference type="SAM" id="MobiDB-lite"/>
    </source>
</evidence>
<evidence type="ECO:0000313" key="3">
    <source>
        <dbReference type="EMBL" id="KTB38181.1"/>
    </source>
</evidence>